<dbReference type="AlphaFoldDB" id="A0A182FYS1"/>
<sequence>MKLFVQNRQSKNMILRQTHANGERHTFLIADTRRSEHQKSYSFKTSDPTMVQNEVINQLHKE</sequence>
<protein>
    <submittedName>
        <fullName evidence="1">Uncharacterized protein</fullName>
    </submittedName>
</protein>
<reference evidence="1" key="2">
    <citation type="submission" date="2022-08" db="UniProtKB">
        <authorList>
            <consortium name="EnsemblMetazoa"/>
        </authorList>
    </citation>
    <scope>IDENTIFICATION</scope>
    <source>
        <strain evidence="1">STECLA/ALBI9_A</strain>
    </source>
</reference>
<reference evidence="1 2" key="1">
    <citation type="journal article" date="2017" name="G3 (Bethesda)">
        <title>The Physical Genome Mapping of Anopheles albimanus Corrected Scaffold Misassemblies and Identified Interarm Rearrangements in Genus Anopheles.</title>
        <authorList>
            <person name="Artemov G.N."/>
            <person name="Peery A.N."/>
            <person name="Jiang X."/>
            <person name="Tu Z."/>
            <person name="Stegniy V.N."/>
            <person name="Sharakhova M.V."/>
            <person name="Sharakhov I.V."/>
        </authorList>
    </citation>
    <scope>NUCLEOTIDE SEQUENCE [LARGE SCALE GENOMIC DNA]</scope>
    <source>
        <strain evidence="1 2">ALBI9_A</strain>
    </source>
</reference>
<name>A0A182FYS1_ANOAL</name>
<evidence type="ECO:0000313" key="2">
    <source>
        <dbReference type="Proteomes" id="UP000069272"/>
    </source>
</evidence>
<proteinExistence type="predicted"/>
<keyword evidence="2" id="KW-1185">Reference proteome</keyword>
<dbReference type="EnsemblMetazoa" id="AALB014752-RA">
    <property type="protein sequence ID" value="AALB014752-PA"/>
    <property type="gene ID" value="AALB014752"/>
</dbReference>
<evidence type="ECO:0000313" key="1">
    <source>
        <dbReference type="EnsemblMetazoa" id="AALB014752-PA"/>
    </source>
</evidence>
<dbReference type="VEuPathDB" id="VectorBase:AALB014752"/>
<accession>A0A182FYS1</accession>
<dbReference type="Proteomes" id="UP000069272">
    <property type="component" value="Chromosome 2L"/>
</dbReference>
<organism evidence="1 2">
    <name type="scientific">Anopheles albimanus</name>
    <name type="common">New world malaria mosquito</name>
    <dbReference type="NCBI Taxonomy" id="7167"/>
    <lineage>
        <taxon>Eukaryota</taxon>
        <taxon>Metazoa</taxon>
        <taxon>Ecdysozoa</taxon>
        <taxon>Arthropoda</taxon>
        <taxon>Hexapoda</taxon>
        <taxon>Insecta</taxon>
        <taxon>Pterygota</taxon>
        <taxon>Neoptera</taxon>
        <taxon>Endopterygota</taxon>
        <taxon>Diptera</taxon>
        <taxon>Nematocera</taxon>
        <taxon>Culicoidea</taxon>
        <taxon>Culicidae</taxon>
        <taxon>Anophelinae</taxon>
        <taxon>Anopheles</taxon>
    </lineage>
</organism>